<keyword evidence="1" id="KW-0812">Transmembrane</keyword>
<dbReference type="EMBL" id="AAQH01000002">
    <property type="protein sequence ID" value="EAT13253.1"/>
    <property type="molecule type" value="Genomic_DNA"/>
</dbReference>
<protein>
    <recommendedName>
        <fullName evidence="4">DUF3592 domain-containing protein</fullName>
    </recommendedName>
</protein>
<dbReference type="RefSeq" id="WP_007017637.1">
    <property type="nucleotide sequence ID" value="NZ_CH724114.1"/>
</dbReference>
<feature type="transmembrane region" description="Helical" evidence="1">
    <location>
        <begin position="37"/>
        <end position="57"/>
    </location>
</feature>
<organism evidence="2 3">
    <name type="scientific">Bermanella marisrubri</name>
    <dbReference type="NCBI Taxonomy" id="207949"/>
    <lineage>
        <taxon>Bacteria</taxon>
        <taxon>Pseudomonadati</taxon>
        <taxon>Pseudomonadota</taxon>
        <taxon>Gammaproteobacteria</taxon>
        <taxon>Oceanospirillales</taxon>
        <taxon>Oceanospirillaceae</taxon>
        <taxon>Bermanella</taxon>
    </lineage>
</organism>
<sequence length="227" mass="25676">MSAPKISRRNIIISLLVSITWIATALYFDIFRGMKDAIGGIIGLAIGIFLVLNLLILPKATSIISYLFKAQRNVSLTSEAQTTSGLITNYKKTANQTIFSVNYLDYQRDFQVDSRVLVRPFEIGEKITVHFDPENPINAYLDLNVQDFNTFNNDEYDSVFKLLEINPKSNHDYELVGEISGEQLHGKKVAITQTIQHDNLSYYVPGKIFPCRVNSYDEQASIDIKIS</sequence>
<keyword evidence="1" id="KW-0472">Membrane</keyword>
<name>Q1N525_9GAMM</name>
<evidence type="ECO:0000256" key="1">
    <source>
        <dbReference type="SAM" id="Phobius"/>
    </source>
</evidence>
<evidence type="ECO:0000313" key="2">
    <source>
        <dbReference type="EMBL" id="EAT13253.1"/>
    </source>
</evidence>
<gene>
    <name evidence="2" type="ORF">RED65_00795</name>
</gene>
<feature type="transmembrane region" description="Helical" evidence="1">
    <location>
        <begin position="12"/>
        <end position="31"/>
    </location>
</feature>
<evidence type="ECO:0000313" key="3">
    <source>
        <dbReference type="Proteomes" id="UP000004263"/>
    </source>
</evidence>
<dbReference type="AlphaFoldDB" id="Q1N525"/>
<comment type="caution">
    <text evidence="2">The sequence shown here is derived from an EMBL/GenBank/DDBJ whole genome shotgun (WGS) entry which is preliminary data.</text>
</comment>
<dbReference type="Proteomes" id="UP000004263">
    <property type="component" value="Unassembled WGS sequence"/>
</dbReference>
<proteinExistence type="predicted"/>
<dbReference type="STRING" id="207949.RED65_00795"/>
<reference evidence="2 3" key="1">
    <citation type="submission" date="2006-03" db="EMBL/GenBank/DDBJ databases">
        <authorList>
            <person name="Pinhassi J."/>
            <person name="Pedros-Alio C."/>
            <person name="Ferriera S."/>
            <person name="Johnson J."/>
            <person name="Kravitz S."/>
            <person name="Halpern A."/>
            <person name="Remington K."/>
            <person name="Beeson K."/>
            <person name="Tran B."/>
            <person name="Rogers Y.-H."/>
            <person name="Friedman R."/>
            <person name="Venter J.C."/>
        </authorList>
    </citation>
    <scope>NUCLEOTIDE SEQUENCE [LARGE SCALE GENOMIC DNA]</scope>
    <source>
        <strain evidence="2 3">RED65</strain>
    </source>
</reference>
<dbReference type="HOGENOM" id="CLU_1217896_0_0_6"/>
<keyword evidence="1" id="KW-1133">Transmembrane helix</keyword>
<dbReference type="OrthoDB" id="9828008at2"/>
<accession>Q1N525</accession>
<keyword evidence="3" id="KW-1185">Reference proteome</keyword>
<evidence type="ECO:0008006" key="4">
    <source>
        <dbReference type="Google" id="ProtNLM"/>
    </source>
</evidence>